<keyword evidence="2" id="KW-1185">Reference proteome</keyword>
<accession>A0ACC0DXV3</accession>
<reference evidence="2" key="2">
    <citation type="journal article" date="2018" name="Mol. Plant Microbe Interact.">
        <title>Genome sequence resources for the wheat stripe rust pathogen (Puccinia striiformis f. sp. tritici) and the barley stripe rust pathogen (Puccinia striiformis f. sp. hordei).</title>
        <authorList>
            <person name="Xia C."/>
            <person name="Wang M."/>
            <person name="Yin C."/>
            <person name="Cornejo O.E."/>
            <person name="Hulbert S.H."/>
            <person name="Chen X."/>
        </authorList>
    </citation>
    <scope>NUCLEOTIDE SEQUENCE [LARGE SCALE GENOMIC DNA]</scope>
    <source>
        <strain evidence="2">93-210</strain>
    </source>
</reference>
<organism evidence="1 2">
    <name type="scientific">Puccinia striiformis f. sp. tritici</name>
    <dbReference type="NCBI Taxonomy" id="168172"/>
    <lineage>
        <taxon>Eukaryota</taxon>
        <taxon>Fungi</taxon>
        <taxon>Dikarya</taxon>
        <taxon>Basidiomycota</taxon>
        <taxon>Pucciniomycotina</taxon>
        <taxon>Pucciniomycetes</taxon>
        <taxon>Pucciniales</taxon>
        <taxon>Pucciniaceae</taxon>
        <taxon>Puccinia</taxon>
    </lineage>
</organism>
<name>A0ACC0DXV3_9BASI</name>
<reference evidence="1 2" key="3">
    <citation type="journal article" date="2022" name="Microbiol. Spectr.">
        <title>Folding features and dynamics of 3D genome architecture in plant fungal pathogens.</title>
        <authorList>
            <person name="Xia C."/>
        </authorList>
    </citation>
    <scope>NUCLEOTIDE SEQUENCE [LARGE SCALE GENOMIC DNA]</scope>
    <source>
        <strain evidence="1 2">93-210</strain>
    </source>
</reference>
<proteinExistence type="predicted"/>
<evidence type="ECO:0000313" key="1">
    <source>
        <dbReference type="EMBL" id="KAI7940815.1"/>
    </source>
</evidence>
<gene>
    <name evidence="1" type="ORF">MJO28_013100</name>
</gene>
<sequence>MGNALHATLVRRHQYLDENSAEGNNLATRMKQKIDRAEPQVGGGSVFQRFPEQADMPQVRRT</sequence>
<comment type="caution">
    <text evidence="1">The sequence shown here is derived from an EMBL/GenBank/DDBJ whole genome shotgun (WGS) entry which is preliminary data.</text>
</comment>
<dbReference type="Proteomes" id="UP001060170">
    <property type="component" value="Chromosome 13"/>
</dbReference>
<dbReference type="EMBL" id="CM045877">
    <property type="protein sequence ID" value="KAI7940815.1"/>
    <property type="molecule type" value="Genomic_DNA"/>
</dbReference>
<evidence type="ECO:0000313" key="2">
    <source>
        <dbReference type="Proteomes" id="UP001060170"/>
    </source>
</evidence>
<reference evidence="2" key="1">
    <citation type="journal article" date="2018" name="BMC Genomics">
        <title>Genomic insights into host adaptation between the wheat stripe rust pathogen (Puccinia striiformis f. sp. tritici) and the barley stripe rust pathogen (Puccinia striiformis f. sp. hordei).</title>
        <authorList>
            <person name="Xia C."/>
            <person name="Wang M."/>
            <person name="Yin C."/>
            <person name="Cornejo O.E."/>
            <person name="Hulbert S.H."/>
            <person name="Chen X."/>
        </authorList>
    </citation>
    <scope>NUCLEOTIDE SEQUENCE [LARGE SCALE GENOMIC DNA]</scope>
    <source>
        <strain evidence="2">93-210</strain>
    </source>
</reference>
<protein>
    <submittedName>
        <fullName evidence="1">Uncharacterized protein</fullName>
    </submittedName>
</protein>